<dbReference type="AlphaFoldDB" id="A0A5F4WMX5"/>
<keyword evidence="4" id="KW-0472">Membrane</keyword>
<evidence type="ECO:0000256" key="5">
    <source>
        <dbReference type="ARBA" id="ARBA00044104"/>
    </source>
</evidence>
<name>A0A5F4WMX5_CALJA</name>
<feature type="domain" description="Menorin-like" evidence="7">
    <location>
        <begin position="437"/>
        <end position="654"/>
    </location>
</feature>
<dbReference type="Ensembl" id="ENSCJAT00000100113.2">
    <property type="protein sequence ID" value="ENSCJAP00000079090.1"/>
    <property type="gene ID" value="ENSCJAG00000015564.5"/>
</dbReference>
<comment type="similarity">
    <text evidence="6">Belongs to the menorin family.</text>
</comment>
<evidence type="ECO:0000256" key="3">
    <source>
        <dbReference type="ARBA" id="ARBA00022989"/>
    </source>
</evidence>
<keyword evidence="2" id="KW-0812">Transmembrane</keyword>
<reference evidence="8" key="2">
    <citation type="submission" date="2025-08" db="UniProtKB">
        <authorList>
            <consortium name="Ensembl"/>
        </authorList>
    </citation>
    <scope>IDENTIFICATION</scope>
</reference>
<evidence type="ECO:0000256" key="1">
    <source>
        <dbReference type="ARBA" id="ARBA00004167"/>
    </source>
</evidence>
<dbReference type="GeneTree" id="ENSGT00530000063681"/>
<dbReference type="PANTHER" id="PTHR21184">
    <property type="entry name" value="MENORIN (DENDRITIC BRANCHING PROTEIN)"/>
    <property type="match status" value="1"/>
</dbReference>
<evidence type="ECO:0000256" key="6">
    <source>
        <dbReference type="ARBA" id="ARBA00044953"/>
    </source>
</evidence>
<reference evidence="8" key="1">
    <citation type="submission" date="2009-03" db="EMBL/GenBank/DDBJ databases">
        <authorList>
            <person name="Warren W."/>
            <person name="Ye L."/>
            <person name="Minx P."/>
            <person name="Worley K."/>
            <person name="Gibbs R."/>
            <person name="Wilson R.K."/>
        </authorList>
    </citation>
    <scope>NUCLEOTIDE SEQUENCE [LARGE SCALE GENOMIC DNA]</scope>
</reference>
<dbReference type="Pfam" id="PF10223">
    <property type="entry name" value="Menorin_N"/>
    <property type="match status" value="2"/>
</dbReference>
<evidence type="ECO:0000259" key="7">
    <source>
        <dbReference type="Pfam" id="PF10223"/>
    </source>
</evidence>
<dbReference type="InterPro" id="IPR019356">
    <property type="entry name" value="Menorin_dom"/>
</dbReference>
<organism evidence="8 9">
    <name type="scientific">Callithrix jacchus</name>
    <name type="common">White-tufted-ear marmoset</name>
    <name type="synonym">Simia Jacchus</name>
    <dbReference type="NCBI Taxonomy" id="9483"/>
    <lineage>
        <taxon>Eukaryota</taxon>
        <taxon>Metazoa</taxon>
        <taxon>Chordata</taxon>
        <taxon>Craniata</taxon>
        <taxon>Vertebrata</taxon>
        <taxon>Euteleostomi</taxon>
        <taxon>Mammalia</taxon>
        <taxon>Eutheria</taxon>
        <taxon>Euarchontoglires</taxon>
        <taxon>Primates</taxon>
        <taxon>Haplorrhini</taxon>
        <taxon>Platyrrhini</taxon>
        <taxon>Cebidae</taxon>
        <taxon>Callitrichinae</taxon>
        <taxon>Callithrix</taxon>
        <taxon>Callithrix</taxon>
    </lineage>
</organism>
<dbReference type="InParanoid" id="A0A5F4WMX5"/>
<keyword evidence="9" id="KW-1185">Reference proteome</keyword>
<feature type="domain" description="Menorin-like" evidence="7">
    <location>
        <begin position="146"/>
        <end position="384"/>
    </location>
</feature>
<evidence type="ECO:0000256" key="4">
    <source>
        <dbReference type="ARBA" id="ARBA00023136"/>
    </source>
</evidence>
<dbReference type="OMA" id="AHQVYYD"/>
<dbReference type="GO" id="GO:0005615">
    <property type="term" value="C:extracellular space"/>
    <property type="evidence" value="ECO:0007669"/>
    <property type="project" value="TreeGrafter"/>
</dbReference>
<dbReference type="Bgee" id="ENSCJAG00000015564">
    <property type="expression patterns" value="Expressed in kidney and 6 other cell types or tissues"/>
</dbReference>
<proteinExistence type="inferred from homology"/>
<comment type="subcellular location">
    <subcellularLocation>
        <location evidence="1">Membrane</location>
        <topology evidence="1">Single-pass membrane protein</topology>
    </subcellularLocation>
</comment>
<gene>
    <name evidence="8" type="primary">FAM151A</name>
</gene>
<dbReference type="Proteomes" id="UP000008225">
    <property type="component" value="Chromosome 7"/>
</dbReference>
<dbReference type="GO" id="GO:0016020">
    <property type="term" value="C:membrane"/>
    <property type="evidence" value="ECO:0007669"/>
    <property type="project" value="UniProtKB-SubCell"/>
</dbReference>
<dbReference type="STRING" id="9483.ENSCJAP00000079090"/>
<evidence type="ECO:0000256" key="2">
    <source>
        <dbReference type="ARBA" id="ARBA00022692"/>
    </source>
</evidence>
<keyword evidence="3" id="KW-1133">Transmembrane helix</keyword>
<evidence type="ECO:0000313" key="9">
    <source>
        <dbReference type="Proteomes" id="UP000008225"/>
    </source>
</evidence>
<sequence>MALPLGNCALLKPSLCFFSAWNNPFPLFCEIYTHPSRSSLSVPFSVNLPPFPDCPRLVLRPPWVPEAHSLSPYYSTSESQPHRSSARWSIGHREGHGMNKQESWAGARIDTNSPSAFLPGCELEACSPDADMLDYLLSLGQISRRDALEVTWYHAANSKKAMAAALDSNVTVLEADVNVEGLGTANETGVPIMAHPPAIYSDNTLEQWLDAVLGSSQKGIKLDFKNIKAVGPSLDLLRRLTEEGKVQQPVWINADILKGPNVPISLEVNATQFLALVQEKYPKVTLSPGWTTLYLAMFPNRTYTRAMVEKMHELVGVVPQRVTFPVRSSMVRASWPHFSWLLSQSERYSLTLWQAASDPMLVEDLLYVRDNTAVHQVYYDIFEPFLSQFKQLALNATRKRMYYTGGSLIPLLQLPGGDGLNVEWLVPDIRGSGKTATVTLPDTEGMVLLNTGLEGTVAENPVPIVRAPSGSILTLESCLQQLATHSRHWGVHLQIAEPAALRPSLALLARLSSLGLLHSPVWVGAKISHRSFLVPGHVAGRDLLTAVAEVFPHVTVAPGWPEEVLGSGYREQLLTDMLELCQELWQPVSFQMPAMSPGHSTARAIARLLASSPRATVTVEHSPAGGDYASVRAVLLAARAVDRTRVYYRLPQGYRKNLLADVGRN</sequence>
<accession>A0A5F4WMX5</accession>
<dbReference type="PANTHER" id="PTHR21184:SF4">
    <property type="entry name" value="PROTEIN FAM151A"/>
    <property type="match status" value="1"/>
</dbReference>
<dbReference type="FunCoup" id="A0A5F4WMX5">
    <property type="interactions" value="68"/>
</dbReference>
<reference evidence="8" key="3">
    <citation type="submission" date="2025-09" db="UniProtKB">
        <authorList>
            <consortium name="Ensembl"/>
        </authorList>
    </citation>
    <scope>IDENTIFICATION</scope>
</reference>
<protein>
    <recommendedName>
        <fullName evidence="5">Protein FAM151A</fullName>
    </recommendedName>
</protein>
<evidence type="ECO:0000313" key="8">
    <source>
        <dbReference type="Ensembl" id="ENSCJAP00000079090.1"/>
    </source>
</evidence>